<evidence type="ECO:0000256" key="1">
    <source>
        <dbReference type="SAM" id="MobiDB-lite"/>
    </source>
</evidence>
<dbReference type="PANTHER" id="PTHR46427:SF1">
    <property type="entry name" value="ANKYRIN REPEAT AND LEM DOMAIN-CONTAINING PROTEIN 1"/>
    <property type="match status" value="1"/>
</dbReference>
<reference evidence="2" key="2">
    <citation type="submission" date="2025-09" db="UniProtKB">
        <authorList>
            <consortium name="Ensembl"/>
        </authorList>
    </citation>
    <scope>IDENTIFICATION</scope>
</reference>
<dbReference type="InterPro" id="IPR034998">
    <property type="entry name" value="ANKLE1"/>
</dbReference>
<dbReference type="GO" id="GO:0005737">
    <property type="term" value="C:cytoplasm"/>
    <property type="evidence" value="ECO:0007669"/>
    <property type="project" value="TreeGrafter"/>
</dbReference>
<feature type="compositionally biased region" description="Basic residues" evidence="1">
    <location>
        <begin position="255"/>
        <end position="267"/>
    </location>
</feature>
<feature type="compositionally biased region" description="Low complexity" evidence="1">
    <location>
        <begin position="338"/>
        <end position="359"/>
    </location>
</feature>
<feature type="region of interest" description="Disordered" evidence="1">
    <location>
        <begin position="233"/>
        <end position="545"/>
    </location>
</feature>
<feature type="compositionally biased region" description="Basic and acidic residues" evidence="1">
    <location>
        <begin position="503"/>
        <end position="515"/>
    </location>
</feature>
<dbReference type="GO" id="GO:0004520">
    <property type="term" value="F:DNA endonuclease activity"/>
    <property type="evidence" value="ECO:0007669"/>
    <property type="project" value="TreeGrafter"/>
</dbReference>
<sequence length="702" mass="73461">MGGPPQALLEPSTGDSPCPQQDFGPSGSLNSPQPQSCSRVLGGHRASPAAPLFRGGLSSCSVACRSLGIRHGDIPGAAAQHRPGVPRGRALGRHWAGLPPDLGTPVLEAGAGDWDRSSLGDSSSASEHFVTAVETLEPTEARGCPGVWHRCSPQPRAAAGSELGEAPSPTGAATWELPPASPPNAEWVQSEDFWGTSRAAPCCKDGSGVGDVGELLAQLQGCSLQGSPPCTPGPLPSLASLTAGDVTPRDQEPHSHRHVTPRTKSRLRASAARLSASSSSSLFDETLEMPRRPPRLRAPRGVPKDPVTTSGRCITLGDEDVSSGDGDGTGSLDDTEILPGAPSQPSLPPGASSSPSSGPTVLLVPEDHGCPQDSPSDAQGSPGSSPTVLLVPGDHGHPQKSPSDSQGSPSSSPTVLVVAGDHGHPQDSPSDAWDSLHAAGSPNPRVPKDGSGWQDPLPLGTRQPPWPHGSFSRRLAPRLPGSTAVELGTPTAPLSPTGCGAHRTTDHLENEERGRVPTKQHSPGTEAIASPEDPTAQDGRASAPGHSPELVAALRTGCVPDCAQDELALVRQFDRPDRSRHWREGLVKSSFNYLLLDPRELEGCPKVRRILEIWASGQGVISVHCFQNTVPAEAYTREGCLVEALGLQTITNQRKGNCYGVAASWPADRRRRLGVHMLHRAMRIFLAEGERQLWPADIQGGR</sequence>
<dbReference type="Pfam" id="PF22945">
    <property type="entry name" value="LEM-3_GIY-YIG"/>
    <property type="match status" value="1"/>
</dbReference>
<dbReference type="AlphaFoldDB" id="A0A8B9MYW7"/>
<dbReference type="GO" id="GO:0000724">
    <property type="term" value="P:double-strand break repair via homologous recombination"/>
    <property type="evidence" value="ECO:0007669"/>
    <property type="project" value="TreeGrafter"/>
</dbReference>
<evidence type="ECO:0000313" key="3">
    <source>
        <dbReference type="Proteomes" id="UP000694541"/>
    </source>
</evidence>
<dbReference type="GO" id="GO:0005654">
    <property type="term" value="C:nucleoplasm"/>
    <property type="evidence" value="ECO:0007669"/>
    <property type="project" value="TreeGrafter"/>
</dbReference>
<organism evidence="2 3">
    <name type="scientific">Accipiter nisus</name>
    <name type="common">Eurasian sparrowhawk</name>
    <dbReference type="NCBI Taxonomy" id="211598"/>
    <lineage>
        <taxon>Eukaryota</taxon>
        <taxon>Metazoa</taxon>
        <taxon>Chordata</taxon>
        <taxon>Craniata</taxon>
        <taxon>Vertebrata</taxon>
        <taxon>Euteleostomi</taxon>
        <taxon>Archelosauria</taxon>
        <taxon>Archosauria</taxon>
        <taxon>Dinosauria</taxon>
        <taxon>Saurischia</taxon>
        <taxon>Theropoda</taxon>
        <taxon>Coelurosauria</taxon>
        <taxon>Aves</taxon>
        <taxon>Neognathae</taxon>
        <taxon>Neoaves</taxon>
        <taxon>Telluraves</taxon>
        <taxon>Accipitrimorphae</taxon>
        <taxon>Accipitriformes</taxon>
        <taxon>Accipitridae</taxon>
        <taxon>Accipitrinae</taxon>
        <taxon>Accipiter</taxon>
    </lineage>
</organism>
<feature type="compositionally biased region" description="Low complexity" evidence="1">
    <location>
        <begin position="399"/>
        <end position="413"/>
    </location>
</feature>
<dbReference type="GO" id="GO:0000712">
    <property type="term" value="P:resolution of meiotic recombination intermediates"/>
    <property type="evidence" value="ECO:0007669"/>
    <property type="project" value="TreeGrafter"/>
</dbReference>
<reference evidence="2" key="1">
    <citation type="submission" date="2025-08" db="UniProtKB">
        <authorList>
            <consortium name="Ensembl"/>
        </authorList>
    </citation>
    <scope>IDENTIFICATION</scope>
</reference>
<dbReference type="Proteomes" id="UP000694541">
    <property type="component" value="Unplaced"/>
</dbReference>
<feature type="compositionally biased region" description="Polar residues" evidence="1">
    <location>
        <begin position="27"/>
        <end position="38"/>
    </location>
</feature>
<dbReference type="PANTHER" id="PTHR46427">
    <property type="entry name" value="ANKYRIN REPEAT AND LEM DOMAIN-CONTAINING PROTEIN 1"/>
    <property type="match status" value="1"/>
</dbReference>
<dbReference type="Ensembl" id="ENSANIT00000015235.1">
    <property type="protein sequence ID" value="ENSANIP00000014723.1"/>
    <property type="gene ID" value="ENSANIG00000010017.1"/>
</dbReference>
<name>A0A8B9MYW7_9AVES</name>
<keyword evidence="3" id="KW-1185">Reference proteome</keyword>
<protein>
    <submittedName>
        <fullName evidence="2">Uncharacterized protein</fullName>
    </submittedName>
</protein>
<proteinExistence type="predicted"/>
<feature type="compositionally biased region" description="Polar residues" evidence="1">
    <location>
        <begin position="373"/>
        <end position="387"/>
    </location>
</feature>
<feature type="region of interest" description="Disordered" evidence="1">
    <location>
        <begin position="1"/>
        <end position="45"/>
    </location>
</feature>
<evidence type="ECO:0000313" key="2">
    <source>
        <dbReference type="Ensembl" id="ENSANIP00000014723.1"/>
    </source>
</evidence>
<feature type="compositionally biased region" description="Low complexity" evidence="1">
    <location>
        <begin position="268"/>
        <end position="282"/>
    </location>
</feature>
<accession>A0A8B9MYW7</accession>